<gene>
    <name evidence="2" type="ORF">KCX74_04860</name>
</gene>
<feature type="transmembrane region" description="Helical" evidence="1">
    <location>
        <begin position="5"/>
        <end position="26"/>
    </location>
</feature>
<evidence type="ECO:0000256" key="1">
    <source>
        <dbReference type="SAM" id="Phobius"/>
    </source>
</evidence>
<protein>
    <recommendedName>
        <fullName evidence="4">DUF3899 domain-containing protein</fullName>
    </recommendedName>
</protein>
<keyword evidence="3" id="KW-1185">Reference proteome</keyword>
<accession>A0A941DUI0</accession>
<keyword evidence="1" id="KW-0472">Membrane</keyword>
<keyword evidence="1" id="KW-1133">Transmembrane helix</keyword>
<comment type="caution">
    <text evidence="2">The sequence shown here is derived from an EMBL/GenBank/DDBJ whole genome shotgun (WGS) entry which is preliminary data.</text>
</comment>
<keyword evidence="1" id="KW-0812">Transmembrane</keyword>
<evidence type="ECO:0000313" key="2">
    <source>
        <dbReference type="EMBL" id="MBR7795374.1"/>
    </source>
</evidence>
<evidence type="ECO:0008006" key="4">
    <source>
        <dbReference type="Google" id="ProtNLM"/>
    </source>
</evidence>
<evidence type="ECO:0000313" key="3">
    <source>
        <dbReference type="Proteomes" id="UP000675284"/>
    </source>
</evidence>
<name>A0A941DUI0_9BACI</name>
<feature type="transmembrane region" description="Helical" evidence="1">
    <location>
        <begin position="32"/>
        <end position="54"/>
    </location>
</feature>
<feature type="transmembrane region" description="Helical" evidence="1">
    <location>
        <begin position="92"/>
        <end position="111"/>
    </location>
</feature>
<dbReference type="Proteomes" id="UP000675284">
    <property type="component" value="Unassembled WGS sequence"/>
</dbReference>
<reference evidence="2" key="1">
    <citation type="submission" date="2021-04" db="EMBL/GenBank/DDBJ databases">
        <title>Isolation and polyphasic classification of algal microorganism.</title>
        <authorList>
            <person name="Wang S."/>
        </authorList>
    </citation>
    <scope>NUCLEOTIDE SEQUENCE</scope>
    <source>
        <strain evidence="2">720a</strain>
    </source>
</reference>
<dbReference type="EMBL" id="JAGSOT010000010">
    <property type="protein sequence ID" value="MBR7795374.1"/>
    <property type="molecule type" value="Genomic_DNA"/>
</dbReference>
<dbReference type="RefSeq" id="WP_026680281.1">
    <property type="nucleotide sequence ID" value="NZ_BAAACY010000019.1"/>
</dbReference>
<proteinExistence type="predicted"/>
<sequence length="117" mass="13455">MKKYFYAIITLGAIIFINWSVSALFSSHFIEWSFLVGLATTIVIAFFNSSGGYMSDLTDARLQSTNNDEQWAVTEVRTKIDRQKRNFHPTTSFYFALSYTVIAGISTLVYYKDFFIN</sequence>
<dbReference type="AlphaFoldDB" id="A0A941DUI0"/>
<organism evidence="2 3">
    <name type="scientific">Virgibacillus salarius</name>
    <dbReference type="NCBI Taxonomy" id="447199"/>
    <lineage>
        <taxon>Bacteria</taxon>
        <taxon>Bacillati</taxon>
        <taxon>Bacillota</taxon>
        <taxon>Bacilli</taxon>
        <taxon>Bacillales</taxon>
        <taxon>Bacillaceae</taxon>
        <taxon>Virgibacillus</taxon>
    </lineage>
</organism>